<keyword evidence="2" id="KW-1185">Reference proteome</keyword>
<name>A0A7W4YZR0_9ACTN</name>
<organism evidence="1 2">
    <name type="scientific">Nocardioides soli</name>
    <dbReference type="NCBI Taxonomy" id="1036020"/>
    <lineage>
        <taxon>Bacteria</taxon>
        <taxon>Bacillati</taxon>
        <taxon>Actinomycetota</taxon>
        <taxon>Actinomycetes</taxon>
        <taxon>Propionibacteriales</taxon>
        <taxon>Nocardioidaceae</taxon>
        <taxon>Nocardioides</taxon>
    </lineage>
</organism>
<evidence type="ECO:0000313" key="2">
    <source>
        <dbReference type="Proteomes" id="UP000589626"/>
    </source>
</evidence>
<gene>
    <name evidence="1" type="ORF">FHU40_000814</name>
</gene>
<dbReference type="InterPro" id="IPR009279">
    <property type="entry name" value="Portal_Mu"/>
</dbReference>
<accession>A0A7W4YZR0</accession>
<reference evidence="1 2" key="1">
    <citation type="submission" date="2020-08" db="EMBL/GenBank/DDBJ databases">
        <title>Sequencing the genomes of 1000 actinobacteria strains.</title>
        <authorList>
            <person name="Klenk H.-P."/>
        </authorList>
    </citation>
    <scope>NUCLEOTIDE SEQUENCE [LARGE SCALE GENOMIC DNA]</scope>
    <source>
        <strain evidence="1 2">DSM 105498</strain>
    </source>
</reference>
<comment type="caution">
    <text evidence="1">The sequence shown here is derived from an EMBL/GenBank/DDBJ whole genome shotgun (WGS) entry which is preliminary data.</text>
</comment>
<protein>
    <recommendedName>
        <fullName evidence="3">DUF935 family protein</fullName>
    </recommendedName>
</protein>
<proteinExistence type="predicted"/>
<dbReference type="Proteomes" id="UP000589626">
    <property type="component" value="Unassembled WGS sequence"/>
</dbReference>
<evidence type="ECO:0000313" key="1">
    <source>
        <dbReference type="EMBL" id="MBB3041013.1"/>
    </source>
</evidence>
<dbReference type="EMBL" id="JACHWR010000001">
    <property type="protein sequence ID" value="MBB3041013.1"/>
    <property type="molecule type" value="Genomic_DNA"/>
</dbReference>
<dbReference type="Pfam" id="PF06074">
    <property type="entry name" value="Portal_Mu"/>
    <property type="match status" value="1"/>
</dbReference>
<sequence length="408" mass="45104">MVDTQQTPPPSPVRERGYAADKGSGWWVDLSQETTPELRWPLSIGVFDRMRRQDAQVASVLRAVQSPIIRTQWRLDGSGCDPEVTRFVAQNLGLPIVDDDPENDHRAAMRGRDRFSWDDHVRLALLMLPFGHMFFEQVYRFDESTSKFRLRKLGPRLPHTISRINVARDGGLESIEQWGSGLDLSGGVKLPVNRLVAYVLDREGGNWLGQSLLRSAYKNWLLKDRALRTWSQSIDRNGIGIPKYKGAENETDLTKGQDIAADMRAGDNSGVAVAFGADVELMGVKGTLPDIEKFVAYHDAQIARSALGHFLNLGGQTNGQVGSYNLGSVLSDTFHLALDAVADLVATVGSAHIIEDLVDINFGPTAPAPRLTYDPIGTRQTELDRVREMAGLSSDADLTKFLRSIPNQ</sequence>
<dbReference type="RefSeq" id="WP_183590968.1">
    <property type="nucleotide sequence ID" value="NZ_JACHWR010000001.1"/>
</dbReference>
<dbReference type="AlphaFoldDB" id="A0A7W4YZR0"/>
<evidence type="ECO:0008006" key="3">
    <source>
        <dbReference type="Google" id="ProtNLM"/>
    </source>
</evidence>